<sequence>MVVGLINRWPEGMFPAHGAYYPTIIHGTRAPPPRPLSLPLHRYTNLVLMRLCCLILSFALSCGLTAQSEPSVARQWNEVYLLAIRHDFARPVVHARNLYHGAAAMYDVWATVNRRGTPVLVRLDSSGLPPYPNAHAATEEALSYAAYRLLLHRYTRAPGYDTIRLAADRLMQRLGYDPTYTSADYTDGARPAALGNHVAARIIAHGMTDGANEALDYANAGYPDPVNPPLFLDRPFSILTLEDPNHWQPLAFPGTVVDQSGNPIGNIPGFLGASWGRVTPFAIPAAARTLPSASRPIYGNNPVYHDPGPPPYYDPTDTAALNLYRWNFETVLKWSSHLDPADSVRWNISPGARGNASDDLPETAAEYRAFYDEHAGGQPGAGHPVNPATGEPYPDNFVLRGDYTRVLAEFWADGPDSETPPGHWFTIFNQVMDHPEFSRRLWGEGEELPTLEYDVKAYLTLGGAMHDAAITAWSIKGKYDYIRPISAIRFLASRGQATVEDHRFYHPGGIRLDPGFIELVESGQEVVNSTALMTVKARAWIGNSFIDDADIEAAGVDWINPSVWEPYQRPNFVTPNFAGYVSGHSTFSAAAATVLTALTGTPYFPGGVGEFVARKNEFLVFEEGPSEDIVLQWATYQDAAAETSLSRIWGGIHPPADDIPGRRIGRLVGRDAYERADKLFRGDATPTTDPEEGKNLLAVYPNPVAAGSPLTVVTAETETPLDLELYNALGQRVATYPPKAGHPQRISTAGLAPGVYLLRVRSHQRQLAVKVQVR</sequence>
<feature type="domain" description="DUF6851" evidence="3">
    <location>
        <begin position="103"/>
        <end position="249"/>
    </location>
</feature>
<dbReference type="PANTHER" id="PTHR34599">
    <property type="entry name" value="PEROXIDASE-RELATED"/>
    <property type="match status" value="1"/>
</dbReference>
<comment type="caution">
    <text evidence="4">The sequence shown here is derived from an EMBL/GenBank/DDBJ whole genome shotgun (WGS) entry which is preliminary data.</text>
</comment>
<dbReference type="GO" id="GO:0004601">
    <property type="term" value="F:peroxidase activity"/>
    <property type="evidence" value="ECO:0007669"/>
    <property type="project" value="InterPro"/>
</dbReference>
<evidence type="ECO:0008006" key="6">
    <source>
        <dbReference type="Google" id="ProtNLM"/>
    </source>
</evidence>
<evidence type="ECO:0000259" key="1">
    <source>
        <dbReference type="Pfam" id="PF01569"/>
    </source>
</evidence>
<evidence type="ECO:0000259" key="3">
    <source>
        <dbReference type="Pfam" id="PF21167"/>
    </source>
</evidence>
<dbReference type="Gene3D" id="1.10.606.10">
    <property type="entry name" value="Vanadium-containing Chloroperoxidase, domain 2"/>
    <property type="match status" value="1"/>
</dbReference>
<dbReference type="SUPFAM" id="SSF48317">
    <property type="entry name" value="Acid phosphatase/Vanadium-dependent haloperoxidase"/>
    <property type="match status" value="1"/>
</dbReference>
<proteinExistence type="predicted"/>
<reference evidence="4 5" key="1">
    <citation type="submission" date="2017-10" db="EMBL/GenBank/DDBJ databases">
        <title>The draft genome sequence of Lewinella marina KCTC 32374.</title>
        <authorList>
            <person name="Wang K."/>
        </authorList>
    </citation>
    <scope>NUCLEOTIDE SEQUENCE [LARGE SCALE GENOMIC DNA]</scope>
    <source>
        <strain evidence="4 5">MKG-38</strain>
    </source>
</reference>
<accession>A0A2G0CHH9</accession>
<keyword evidence="5" id="KW-1185">Reference proteome</keyword>
<evidence type="ECO:0000259" key="2">
    <source>
        <dbReference type="Pfam" id="PF18962"/>
    </source>
</evidence>
<dbReference type="InterPro" id="IPR049283">
    <property type="entry name" value="DUF6851"/>
</dbReference>
<dbReference type="InterPro" id="IPR052559">
    <property type="entry name" value="V-haloperoxidase"/>
</dbReference>
<dbReference type="EMBL" id="PDLO01000002">
    <property type="protein sequence ID" value="PHK99377.1"/>
    <property type="molecule type" value="Genomic_DNA"/>
</dbReference>
<dbReference type="InterPro" id="IPR000326">
    <property type="entry name" value="PAP2/HPO"/>
</dbReference>
<name>A0A2G0CHH9_9BACT</name>
<dbReference type="NCBIfam" id="TIGR04183">
    <property type="entry name" value="Por_Secre_tail"/>
    <property type="match status" value="1"/>
</dbReference>
<organism evidence="4 5">
    <name type="scientific">Neolewinella marina</name>
    <dbReference type="NCBI Taxonomy" id="438751"/>
    <lineage>
        <taxon>Bacteria</taxon>
        <taxon>Pseudomonadati</taxon>
        <taxon>Bacteroidota</taxon>
        <taxon>Saprospiria</taxon>
        <taxon>Saprospirales</taxon>
        <taxon>Lewinellaceae</taxon>
        <taxon>Neolewinella</taxon>
    </lineage>
</organism>
<evidence type="ECO:0000313" key="5">
    <source>
        <dbReference type="Proteomes" id="UP000226437"/>
    </source>
</evidence>
<dbReference type="OrthoDB" id="7793240at2"/>
<dbReference type="PANTHER" id="PTHR34599:SF2">
    <property type="entry name" value="TRAF-TYPE DOMAIN-CONTAINING PROTEIN"/>
    <property type="match status" value="1"/>
</dbReference>
<dbReference type="InterPro" id="IPR016119">
    <property type="entry name" value="Br/Cl_peroxidase_C"/>
</dbReference>
<dbReference type="Proteomes" id="UP000226437">
    <property type="component" value="Unassembled WGS sequence"/>
</dbReference>
<dbReference type="Pfam" id="PF01569">
    <property type="entry name" value="PAP2"/>
    <property type="match status" value="1"/>
</dbReference>
<feature type="domain" description="Secretion system C-terminal sorting" evidence="2">
    <location>
        <begin position="699"/>
        <end position="771"/>
    </location>
</feature>
<evidence type="ECO:0000313" key="4">
    <source>
        <dbReference type="EMBL" id="PHK99377.1"/>
    </source>
</evidence>
<dbReference type="InterPro" id="IPR036938">
    <property type="entry name" value="PAP2/HPO_sf"/>
</dbReference>
<protein>
    <recommendedName>
        <fullName evidence="6">Secretion system C-terminal sorting domain-containing protein</fullName>
    </recommendedName>
</protein>
<dbReference type="AlphaFoldDB" id="A0A2G0CHH9"/>
<dbReference type="CDD" id="cd03398">
    <property type="entry name" value="PAP2_haloperoxidase"/>
    <property type="match status" value="1"/>
</dbReference>
<gene>
    <name evidence="4" type="ORF">CGL56_07965</name>
</gene>
<dbReference type="InterPro" id="IPR026444">
    <property type="entry name" value="Secre_tail"/>
</dbReference>
<feature type="domain" description="Phosphatidic acid phosphatase type 2/haloperoxidase" evidence="1">
    <location>
        <begin position="561"/>
        <end position="670"/>
    </location>
</feature>
<dbReference type="Pfam" id="PF18962">
    <property type="entry name" value="Por_Secre_tail"/>
    <property type="match status" value="1"/>
</dbReference>
<dbReference type="Pfam" id="PF21167">
    <property type="entry name" value="DUF6851"/>
    <property type="match status" value="1"/>
</dbReference>